<sequence>MLNKRDELETWVAEHAPVMTALAETWLYQVSDAEIPLVGYSMFRTQSVVRSEGGAGRVLTVGPVYRAPSDNVQNILHSIRRWTTGGRCLLLGDFNAPNIDWKAAVCGYREGTFERQLHELLEFLSFYQHLRDPTRFQGSSASGLDLVISPRRLDVVDMVRLIPSDQQRPNVWKMQNEELRAAAQSAQWPVPHLFVDGKHIGGEVEIKRLHESGQLKTIIEQAGQREVPLQKPEFSS</sequence>
<dbReference type="InterPro" id="IPR005135">
    <property type="entry name" value="Endo/exonuclease/phosphatase"/>
</dbReference>
<evidence type="ECO:0000313" key="3">
    <source>
        <dbReference type="Proteomes" id="UP000272942"/>
    </source>
</evidence>
<gene>
    <name evidence="2" type="ORF">ECPE_LOCUS15733</name>
</gene>
<proteinExistence type="predicted"/>
<name>A0A183B948_9TREM</name>
<dbReference type="Proteomes" id="UP000272942">
    <property type="component" value="Unassembled WGS sequence"/>
</dbReference>
<dbReference type="PROSITE" id="PS51354">
    <property type="entry name" value="GLUTAREDOXIN_2"/>
    <property type="match status" value="1"/>
</dbReference>
<evidence type="ECO:0000259" key="1">
    <source>
        <dbReference type="Pfam" id="PF14529"/>
    </source>
</evidence>
<dbReference type="GO" id="GO:0003824">
    <property type="term" value="F:catalytic activity"/>
    <property type="evidence" value="ECO:0007669"/>
    <property type="project" value="InterPro"/>
</dbReference>
<dbReference type="EMBL" id="UZAN01061598">
    <property type="protein sequence ID" value="VDP93005.1"/>
    <property type="molecule type" value="Genomic_DNA"/>
</dbReference>
<feature type="domain" description="Endonuclease/exonuclease/phosphatase" evidence="1">
    <location>
        <begin position="62"/>
        <end position="151"/>
    </location>
</feature>
<dbReference type="SUPFAM" id="SSF56219">
    <property type="entry name" value="DNase I-like"/>
    <property type="match status" value="1"/>
</dbReference>
<dbReference type="InterPro" id="IPR036249">
    <property type="entry name" value="Thioredoxin-like_sf"/>
</dbReference>
<dbReference type="WBParaSite" id="ECPE_0001577301-mRNA-1">
    <property type="protein sequence ID" value="ECPE_0001577301-mRNA-1"/>
    <property type="gene ID" value="ECPE_0001577301"/>
</dbReference>
<evidence type="ECO:0000313" key="2">
    <source>
        <dbReference type="EMBL" id="VDP93005.1"/>
    </source>
</evidence>
<dbReference type="Gene3D" id="3.60.10.10">
    <property type="entry name" value="Endonuclease/exonuclease/phosphatase"/>
    <property type="match status" value="1"/>
</dbReference>
<reference evidence="2 3" key="2">
    <citation type="submission" date="2018-11" db="EMBL/GenBank/DDBJ databases">
        <authorList>
            <consortium name="Pathogen Informatics"/>
        </authorList>
    </citation>
    <scope>NUCLEOTIDE SEQUENCE [LARGE SCALE GENOMIC DNA]</scope>
    <source>
        <strain evidence="2 3">Egypt</strain>
    </source>
</reference>
<protein>
    <submittedName>
        <fullName evidence="4">Glutaredoxin domain-containing protein</fullName>
    </submittedName>
</protein>
<accession>A0A183B948</accession>
<keyword evidence="3" id="KW-1185">Reference proteome</keyword>
<dbReference type="InterPro" id="IPR036691">
    <property type="entry name" value="Endo/exonu/phosph_ase_sf"/>
</dbReference>
<dbReference type="Pfam" id="PF14529">
    <property type="entry name" value="Exo_endo_phos_2"/>
    <property type="match status" value="1"/>
</dbReference>
<dbReference type="OrthoDB" id="6286496at2759"/>
<reference evidence="4" key="1">
    <citation type="submission" date="2016-06" db="UniProtKB">
        <authorList>
            <consortium name="WormBaseParasite"/>
        </authorList>
    </citation>
    <scope>IDENTIFICATION</scope>
</reference>
<dbReference type="Gene3D" id="3.40.30.10">
    <property type="entry name" value="Glutaredoxin"/>
    <property type="match status" value="1"/>
</dbReference>
<evidence type="ECO:0000313" key="4">
    <source>
        <dbReference type="WBParaSite" id="ECPE_0001577301-mRNA-1"/>
    </source>
</evidence>
<organism evidence="4">
    <name type="scientific">Echinostoma caproni</name>
    <dbReference type="NCBI Taxonomy" id="27848"/>
    <lineage>
        <taxon>Eukaryota</taxon>
        <taxon>Metazoa</taxon>
        <taxon>Spiralia</taxon>
        <taxon>Lophotrochozoa</taxon>
        <taxon>Platyhelminthes</taxon>
        <taxon>Trematoda</taxon>
        <taxon>Digenea</taxon>
        <taxon>Plagiorchiida</taxon>
        <taxon>Echinostomata</taxon>
        <taxon>Echinostomatoidea</taxon>
        <taxon>Echinostomatidae</taxon>
        <taxon>Echinostoma</taxon>
    </lineage>
</organism>
<dbReference type="SUPFAM" id="SSF52833">
    <property type="entry name" value="Thioredoxin-like"/>
    <property type="match status" value="1"/>
</dbReference>
<dbReference type="AlphaFoldDB" id="A0A183B948"/>